<dbReference type="OrthoDB" id="415706at2759"/>
<dbReference type="GO" id="GO:0008017">
    <property type="term" value="F:microtubule binding"/>
    <property type="evidence" value="ECO:0007669"/>
    <property type="project" value="TreeGrafter"/>
</dbReference>
<dbReference type="GO" id="GO:0005739">
    <property type="term" value="C:mitochondrion"/>
    <property type="evidence" value="ECO:0007669"/>
    <property type="project" value="TreeGrafter"/>
</dbReference>
<dbReference type="Gene3D" id="3.40.50.300">
    <property type="entry name" value="P-loop containing nucleotide triphosphate hydrolases"/>
    <property type="match status" value="1"/>
</dbReference>
<evidence type="ECO:0000259" key="6">
    <source>
        <dbReference type="PROSITE" id="PS51718"/>
    </source>
</evidence>
<dbReference type="InterPro" id="IPR030381">
    <property type="entry name" value="G_DYNAMIN_dom"/>
</dbReference>
<evidence type="ECO:0000256" key="1">
    <source>
        <dbReference type="ARBA" id="ARBA00022741"/>
    </source>
</evidence>
<dbReference type="Gene3D" id="1.20.120.1240">
    <property type="entry name" value="Dynamin, middle domain"/>
    <property type="match status" value="1"/>
</dbReference>
<dbReference type="GO" id="GO:0048312">
    <property type="term" value="P:intracellular distribution of mitochondria"/>
    <property type="evidence" value="ECO:0007669"/>
    <property type="project" value="TreeGrafter"/>
</dbReference>
<dbReference type="EMBL" id="KN847478">
    <property type="protein sequence ID" value="KIX04833.1"/>
    <property type="molecule type" value="Genomic_DNA"/>
</dbReference>
<dbReference type="InterPro" id="IPR020850">
    <property type="entry name" value="GED_dom"/>
</dbReference>
<dbReference type="HOGENOM" id="CLU_008964_7_2_1"/>
<evidence type="ECO:0000256" key="4">
    <source>
        <dbReference type="SAM" id="MobiDB-lite"/>
    </source>
</evidence>
<dbReference type="SUPFAM" id="SSF52540">
    <property type="entry name" value="P-loop containing nucleoside triphosphate hydrolases"/>
    <property type="match status" value="1"/>
</dbReference>
<dbReference type="Proteomes" id="UP000053617">
    <property type="component" value="Unassembled WGS sequence"/>
</dbReference>
<dbReference type="GO" id="GO:0003924">
    <property type="term" value="F:GTPase activity"/>
    <property type="evidence" value="ECO:0007669"/>
    <property type="project" value="InterPro"/>
</dbReference>
<dbReference type="PROSITE" id="PS51718">
    <property type="entry name" value="G_DYNAMIN_2"/>
    <property type="match status" value="1"/>
</dbReference>
<protein>
    <recommendedName>
        <fullName evidence="9">Dynamin GTPase</fullName>
    </recommendedName>
</protein>
<keyword evidence="8" id="KW-1185">Reference proteome</keyword>
<dbReference type="PROSITE" id="PS00410">
    <property type="entry name" value="G_DYNAMIN_1"/>
    <property type="match status" value="1"/>
</dbReference>
<dbReference type="GO" id="GO:0006897">
    <property type="term" value="P:endocytosis"/>
    <property type="evidence" value="ECO:0007669"/>
    <property type="project" value="TreeGrafter"/>
</dbReference>
<dbReference type="PROSITE" id="PS51388">
    <property type="entry name" value="GED"/>
    <property type="match status" value="1"/>
</dbReference>
<name>A0A0D2H325_9EURO</name>
<dbReference type="RefSeq" id="XP_013271969.1">
    <property type="nucleotide sequence ID" value="XM_013416515.1"/>
</dbReference>
<feature type="region of interest" description="Disordered" evidence="4">
    <location>
        <begin position="417"/>
        <end position="452"/>
    </location>
</feature>
<dbReference type="FunFam" id="3.40.50.300:FF:001425">
    <property type="entry name" value="Dynamin GTPase, putative"/>
    <property type="match status" value="1"/>
</dbReference>
<feature type="compositionally biased region" description="Basic and acidic residues" evidence="4">
    <location>
        <begin position="441"/>
        <end position="452"/>
    </location>
</feature>
<dbReference type="PRINTS" id="PR00195">
    <property type="entry name" value="DYNAMIN"/>
</dbReference>
<evidence type="ECO:0000313" key="7">
    <source>
        <dbReference type="EMBL" id="KIX04833.1"/>
    </source>
</evidence>
<reference evidence="7 8" key="1">
    <citation type="submission" date="2015-01" db="EMBL/GenBank/DDBJ databases">
        <title>The Genome Sequence of Rhinocladiella mackenzie CBS 650.93.</title>
        <authorList>
            <consortium name="The Broad Institute Genomics Platform"/>
            <person name="Cuomo C."/>
            <person name="de Hoog S."/>
            <person name="Gorbushina A."/>
            <person name="Stielow B."/>
            <person name="Teixiera M."/>
            <person name="Abouelleil A."/>
            <person name="Chapman S.B."/>
            <person name="Priest M."/>
            <person name="Young S.K."/>
            <person name="Wortman J."/>
            <person name="Nusbaum C."/>
            <person name="Birren B."/>
        </authorList>
    </citation>
    <scope>NUCLEOTIDE SEQUENCE [LARGE SCALE GENOMIC DNA]</scope>
    <source>
        <strain evidence="7 8">CBS 650.93</strain>
    </source>
</reference>
<dbReference type="InterPro" id="IPR022812">
    <property type="entry name" value="Dynamin"/>
</dbReference>
<dbReference type="InterPro" id="IPR001401">
    <property type="entry name" value="Dynamin_GTPase"/>
</dbReference>
<dbReference type="GO" id="GO:0005525">
    <property type="term" value="F:GTP binding"/>
    <property type="evidence" value="ECO:0007669"/>
    <property type="project" value="UniProtKB-KW"/>
</dbReference>
<dbReference type="InterPro" id="IPR045063">
    <property type="entry name" value="Dynamin_N"/>
</dbReference>
<evidence type="ECO:0000256" key="3">
    <source>
        <dbReference type="RuleBase" id="RU003932"/>
    </source>
</evidence>
<dbReference type="VEuPathDB" id="FungiDB:Z518_05704"/>
<dbReference type="InterPro" id="IPR027417">
    <property type="entry name" value="P-loop_NTPase"/>
</dbReference>
<evidence type="ECO:0000313" key="8">
    <source>
        <dbReference type="Proteomes" id="UP000053617"/>
    </source>
</evidence>
<dbReference type="GO" id="GO:0000266">
    <property type="term" value="P:mitochondrial fission"/>
    <property type="evidence" value="ECO:0007669"/>
    <property type="project" value="TreeGrafter"/>
</dbReference>
<dbReference type="InterPro" id="IPR019762">
    <property type="entry name" value="Dynamin_GTPase_CS"/>
</dbReference>
<dbReference type="Pfam" id="PF00350">
    <property type="entry name" value="Dynamin_N"/>
    <property type="match status" value="1"/>
</dbReference>
<gene>
    <name evidence="7" type="ORF">Z518_05704</name>
</gene>
<dbReference type="GO" id="GO:0005874">
    <property type="term" value="C:microtubule"/>
    <property type="evidence" value="ECO:0007669"/>
    <property type="project" value="TreeGrafter"/>
</dbReference>
<comment type="similarity">
    <text evidence="3">Belongs to the TRAFAC class dynamin-like GTPase superfamily. Dynamin/Fzo/YdjA family.</text>
</comment>
<evidence type="ECO:0000259" key="5">
    <source>
        <dbReference type="PROSITE" id="PS51388"/>
    </source>
</evidence>
<organism evidence="7 8">
    <name type="scientific">Rhinocladiella mackenziei CBS 650.93</name>
    <dbReference type="NCBI Taxonomy" id="1442369"/>
    <lineage>
        <taxon>Eukaryota</taxon>
        <taxon>Fungi</taxon>
        <taxon>Dikarya</taxon>
        <taxon>Ascomycota</taxon>
        <taxon>Pezizomycotina</taxon>
        <taxon>Eurotiomycetes</taxon>
        <taxon>Chaetothyriomycetidae</taxon>
        <taxon>Chaetothyriales</taxon>
        <taxon>Herpotrichiellaceae</taxon>
        <taxon>Rhinocladiella</taxon>
    </lineage>
</organism>
<keyword evidence="2 3" id="KW-0342">GTP-binding</keyword>
<evidence type="ECO:0000256" key="2">
    <source>
        <dbReference type="ARBA" id="ARBA00023134"/>
    </source>
</evidence>
<feature type="domain" description="Dynamin-type G" evidence="6">
    <location>
        <begin position="31"/>
        <end position="325"/>
    </location>
</feature>
<keyword evidence="1 3" id="KW-0547">Nucleotide-binding</keyword>
<feature type="domain" description="GED" evidence="5">
    <location>
        <begin position="634"/>
        <end position="721"/>
    </location>
</feature>
<dbReference type="Pfam" id="PF01031">
    <property type="entry name" value="Dynamin_M"/>
    <property type="match status" value="1"/>
</dbReference>
<dbReference type="PANTHER" id="PTHR11566">
    <property type="entry name" value="DYNAMIN"/>
    <property type="match status" value="1"/>
</dbReference>
<evidence type="ECO:0008006" key="9">
    <source>
        <dbReference type="Google" id="ProtNLM"/>
    </source>
</evidence>
<dbReference type="AlphaFoldDB" id="A0A0D2H325"/>
<accession>A0A0D2H325</accession>
<dbReference type="GO" id="GO:0016020">
    <property type="term" value="C:membrane"/>
    <property type="evidence" value="ECO:0007669"/>
    <property type="project" value="TreeGrafter"/>
</dbReference>
<proteinExistence type="inferred from homology"/>
<dbReference type="PANTHER" id="PTHR11566:SF215">
    <property type="entry name" value="DYNAMIN GTPASE"/>
    <property type="match status" value="1"/>
</dbReference>
<dbReference type="GO" id="GO:0016559">
    <property type="term" value="P:peroxisome fission"/>
    <property type="evidence" value="ECO:0007669"/>
    <property type="project" value="TreeGrafter"/>
</dbReference>
<sequence length="721" mass="81148">MATQEDHHYGLGDPAILDKIDRLFACGVGDYINLPQIVVVGDQSSGKSSVLEGLIRKPLPRDSGLCTRFTTQIIFKRSSCETISVSIIPGTDATDEHKAGLHAWSKRELQTLDCATFASIMEEVHHTMGLSRHQEGSARKGPTFSRDVLRLEICGPTQEHLSVIDVPGIFKNTTPGITTKEDISLVRSMVLGYMENPRSVMLAVIPANVDVATQEILQLAADVDPDGKRTLGVLTKPDLVDQGAESRVVDLLQGQAHPLRLGWHVVRNPGQQHLSDMSLDRGRLEQDFFNTRVPWNKLETYKVGIESLRLRIQYVLSDLVRQEFPKVKQETARKLTLARGKLSQLGMERETPEKQLLYLTDLATKFQRVVSFSVDAKYGSDAIFDDMQLRLATLISTRNVTFSDDLSRHGQEYCFTTSENLRDTDGDSPPPLSWESVDSDSSEREETFETRKLTDSVDVEEILQAQESFSTMNGKSIARWLREVYTSSRGFELGTFDSSILATTMKVQSTKWTGIALGYISDVVAIVHRFIDRVLDSICHERLVKSELLSVLMDGLLERYSKAIDHVRFLLDVERVGTPMTLNHYFTDNLEKCRQKRMKTLMSRMSINDCTHGQVVPLQDVAQSHPMSNTEHVVQDLHDILFSYYKVARKRFVDSVCMQAADHFLINGPQTPLALFSPMFVSSLNAEQLEAIAGEDYGSRRTRLHLKREIASLEDAKKILK</sequence>
<dbReference type="CDD" id="cd08771">
    <property type="entry name" value="DLP_1"/>
    <property type="match status" value="1"/>
</dbReference>
<dbReference type="SMART" id="SM00053">
    <property type="entry name" value="DYNc"/>
    <property type="match status" value="1"/>
</dbReference>
<dbReference type="InterPro" id="IPR000375">
    <property type="entry name" value="Dynamin_stalk"/>
</dbReference>
<dbReference type="GeneID" id="25293775"/>
<dbReference type="STRING" id="1442369.A0A0D2H325"/>